<sequence>MPVPTKLNPSKNVPKQHADVEQAVQTPAERGLPALAAFLAGDPDSETYIFRKFSVLTARHLVHLQCELLELEQQLKSLDDDLNTKGDLQATLSFRDWDEFIANAEDQSRGEWKLNQLVQKIGHKLEEYRKKLRVKPEVKMS</sequence>
<dbReference type="PANTHER" id="PTHR34502">
    <property type="entry name" value="DUF6594 DOMAIN-CONTAINING PROTEIN-RELATED"/>
    <property type="match status" value="1"/>
</dbReference>
<feature type="domain" description="DUF6594" evidence="1">
    <location>
        <begin position="33"/>
        <end position="131"/>
    </location>
</feature>
<reference evidence="2" key="1">
    <citation type="submission" date="2020-04" db="EMBL/GenBank/DDBJ databases">
        <title>Draft genome resource of the tomato pathogen Pseudocercospora fuligena.</title>
        <authorList>
            <person name="Zaccaron A."/>
        </authorList>
    </citation>
    <scope>NUCLEOTIDE SEQUENCE</scope>
    <source>
        <strain evidence="2">PF001</strain>
    </source>
</reference>
<proteinExistence type="predicted"/>
<dbReference type="InterPro" id="IPR046529">
    <property type="entry name" value="DUF6594"/>
</dbReference>
<dbReference type="Proteomes" id="UP000660729">
    <property type="component" value="Unassembled WGS sequence"/>
</dbReference>
<name>A0A8H6RGX3_9PEZI</name>
<dbReference type="EMBL" id="JABCIY010000178">
    <property type="protein sequence ID" value="KAF7189846.1"/>
    <property type="molecule type" value="Genomic_DNA"/>
</dbReference>
<accession>A0A8H6RGX3</accession>
<organism evidence="2 3">
    <name type="scientific">Pseudocercospora fuligena</name>
    <dbReference type="NCBI Taxonomy" id="685502"/>
    <lineage>
        <taxon>Eukaryota</taxon>
        <taxon>Fungi</taxon>
        <taxon>Dikarya</taxon>
        <taxon>Ascomycota</taxon>
        <taxon>Pezizomycotina</taxon>
        <taxon>Dothideomycetes</taxon>
        <taxon>Dothideomycetidae</taxon>
        <taxon>Mycosphaerellales</taxon>
        <taxon>Mycosphaerellaceae</taxon>
        <taxon>Pseudocercospora</taxon>
    </lineage>
</organism>
<dbReference type="Pfam" id="PF20237">
    <property type="entry name" value="DUF6594"/>
    <property type="match status" value="1"/>
</dbReference>
<gene>
    <name evidence="2" type="ORF">HII31_08953</name>
</gene>
<evidence type="ECO:0000313" key="3">
    <source>
        <dbReference type="Proteomes" id="UP000660729"/>
    </source>
</evidence>
<protein>
    <recommendedName>
        <fullName evidence="1">DUF6594 domain-containing protein</fullName>
    </recommendedName>
</protein>
<dbReference type="PANTHER" id="PTHR34502:SF4">
    <property type="entry name" value="DUF6594 DOMAIN-CONTAINING PROTEIN"/>
    <property type="match status" value="1"/>
</dbReference>
<dbReference type="OrthoDB" id="3533814at2759"/>
<evidence type="ECO:0000313" key="2">
    <source>
        <dbReference type="EMBL" id="KAF7189846.1"/>
    </source>
</evidence>
<dbReference type="AlphaFoldDB" id="A0A8H6RGX3"/>
<evidence type="ECO:0000259" key="1">
    <source>
        <dbReference type="Pfam" id="PF20237"/>
    </source>
</evidence>
<comment type="caution">
    <text evidence="2">The sequence shown here is derived from an EMBL/GenBank/DDBJ whole genome shotgun (WGS) entry which is preliminary data.</text>
</comment>
<keyword evidence="3" id="KW-1185">Reference proteome</keyword>